<proteinExistence type="predicted"/>
<accession>A0A2H3D0U2</accession>
<dbReference type="EMBL" id="KZ293698">
    <property type="protein sequence ID" value="PBK84388.1"/>
    <property type="molecule type" value="Genomic_DNA"/>
</dbReference>
<name>A0A2H3D0U2_ARMGA</name>
<dbReference type="AlphaFoldDB" id="A0A2H3D0U2"/>
<evidence type="ECO:0000313" key="1">
    <source>
        <dbReference type="EMBL" id="PBK84388.1"/>
    </source>
</evidence>
<evidence type="ECO:0000313" key="2">
    <source>
        <dbReference type="Proteomes" id="UP000217790"/>
    </source>
</evidence>
<sequence>MVDGDRVTGIIVWESAGWYPAHRKYLKTLFGSTIFEPWKKRFAMSVALYYIQNDVANPRPYFHWALVATEAASWQASFSLIYTFEIIRGSDANGLPGPWETRFRGPNLGNSASFTTIVEFAQTDLDMDSIRRVIERHPATDDGWRIRGPTGWSCATWALYVMLTLEEMAIFDIPDTLTPEMLYDSILGEGYRIAMGNLPRAVMPVVQLGAH</sequence>
<dbReference type="Proteomes" id="UP000217790">
    <property type="component" value="Unassembled WGS sequence"/>
</dbReference>
<dbReference type="InParanoid" id="A0A2H3D0U2"/>
<organism evidence="1 2">
    <name type="scientific">Armillaria gallica</name>
    <name type="common">Bulbous honey fungus</name>
    <name type="synonym">Armillaria bulbosa</name>
    <dbReference type="NCBI Taxonomy" id="47427"/>
    <lineage>
        <taxon>Eukaryota</taxon>
        <taxon>Fungi</taxon>
        <taxon>Dikarya</taxon>
        <taxon>Basidiomycota</taxon>
        <taxon>Agaricomycotina</taxon>
        <taxon>Agaricomycetes</taxon>
        <taxon>Agaricomycetidae</taxon>
        <taxon>Agaricales</taxon>
        <taxon>Marasmiineae</taxon>
        <taxon>Physalacriaceae</taxon>
        <taxon>Armillaria</taxon>
    </lineage>
</organism>
<dbReference type="OMA" id="WSCATWA"/>
<gene>
    <name evidence="1" type="ORF">ARMGADRAFT_1067376</name>
</gene>
<reference evidence="2" key="1">
    <citation type="journal article" date="2017" name="Nat. Ecol. Evol.">
        <title>Genome expansion and lineage-specific genetic innovations in the forest pathogenic fungi Armillaria.</title>
        <authorList>
            <person name="Sipos G."/>
            <person name="Prasanna A.N."/>
            <person name="Walter M.C."/>
            <person name="O'Connor E."/>
            <person name="Balint B."/>
            <person name="Krizsan K."/>
            <person name="Kiss B."/>
            <person name="Hess J."/>
            <person name="Varga T."/>
            <person name="Slot J."/>
            <person name="Riley R."/>
            <person name="Boka B."/>
            <person name="Rigling D."/>
            <person name="Barry K."/>
            <person name="Lee J."/>
            <person name="Mihaltcheva S."/>
            <person name="LaButti K."/>
            <person name="Lipzen A."/>
            <person name="Waldron R."/>
            <person name="Moloney N.M."/>
            <person name="Sperisen C."/>
            <person name="Kredics L."/>
            <person name="Vagvoelgyi C."/>
            <person name="Patrignani A."/>
            <person name="Fitzpatrick D."/>
            <person name="Nagy I."/>
            <person name="Doyle S."/>
            <person name="Anderson J.B."/>
            <person name="Grigoriev I.V."/>
            <person name="Gueldener U."/>
            <person name="Muensterkoetter M."/>
            <person name="Nagy L.G."/>
        </authorList>
    </citation>
    <scope>NUCLEOTIDE SEQUENCE [LARGE SCALE GENOMIC DNA]</scope>
    <source>
        <strain evidence="2">Ar21-2</strain>
    </source>
</reference>
<keyword evidence="2" id="KW-1185">Reference proteome</keyword>
<protein>
    <submittedName>
        <fullName evidence="1">Uncharacterized protein</fullName>
    </submittedName>
</protein>
<dbReference type="OrthoDB" id="2824374at2759"/>